<proteinExistence type="predicted"/>
<evidence type="ECO:0000313" key="2">
    <source>
        <dbReference type="Proteomes" id="UP000430634"/>
    </source>
</evidence>
<dbReference type="EMBL" id="WNKZ01000044">
    <property type="protein sequence ID" value="MTV54176.1"/>
    <property type="molecule type" value="Genomic_DNA"/>
</dbReference>
<reference evidence="1 2" key="1">
    <citation type="submission" date="2019-11" db="EMBL/GenBank/DDBJ databases">
        <title>Type strains purchased from KCTC, JCM and DSMZ.</title>
        <authorList>
            <person name="Lu H."/>
        </authorList>
    </citation>
    <scope>NUCLEOTIDE SEQUENCE [LARGE SCALE GENOMIC DNA]</scope>
    <source>
        <strain evidence="1 2">KCTC 52429</strain>
    </source>
</reference>
<dbReference type="RefSeq" id="WP_155471476.1">
    <property type="nucleotide sequence ID" value="NZ_BMKG01000020.1"/>
</dbReference>
<organism evidence="1 2">
    <name type="scientific">Pseudoduganella buxea</name>
    <dbReference type="NCBI Taxonomy" id="1949069"/>
    <lineage>
        <taxon>Bacteria</taxon>
        <taxon>Pseudomonadati</taxon>
        <taxon>Pseudomonadota</taxon>
        <taxon>Betaproteobacteria</taxon>
        <taxon>Burkholderiales</taxon>
        <taxon>Oxalobacteraceae</taxon>
        <taxon>Telluria group</taxon>
        <taxon>Pseudoduganella</taxon>
    </lineage>
</organism>
<accession>A0A6I3T009</accession>
<dbReference type="Proteomes" id="UP000430634">
    <property type="component" value="Unassembled WGS sequence"/>
</dbReference>
<dbReference type="OrthoDB" id="8774963at2"/>
<dbReference type="AlphaFoldDB" id="A0A6I3T009"/>
<sequence>MRSKEIALSDACVAQFSPDEYLFPEVFQPLSKQGVTEKQLDSFLAQNFGVGLAKTKTVYSLTSSPANCAGPVMEFFQVGDRILIPVGATFHSYVKADAPKLPAPAPAVASIAAGYKVTPLPMDYERYNNTCRPKIVGRKGKPQTTELCAPDYFPYVAEAKRGDALMDIIGNHDYERAGQEYAGGFSPPFRQKAAATFLVFPPFKQVTLVRVDDFEVVRNEERDVMSGVYLSIAGGKVVDQISGCHFNRDYVCLEEGRPVARLTETGKFQRQ</sequence>
<protein>
    <submittedName>
        <fullName evidence="1">Uncharacterized protein</fullName>
    </submittedName>
</protein>
<gene>
    <name evidence="1" type="ORF">GM672_15705</name>
</gene>
<comment type="caution">
    <text evidence="1">The sequence shown here is derived from an EMBL/GenBank/DDBJ whole genome shotgun (WGS) entry which is preliminary data.</text>
</comment>
<evidence type="ECO:0000313" key="1">
    <source>
        <dbReference type="EMBL" id="MTV54176.1"/>
    </source>
</evidence>
<name>A0A6I3T009_9BURK</name>